<dbReference type="InterPro" id="IPR000467">
    <property type="entry name" value="G_patch_dom"/>
</dbReference>
<name>A0A2A2LIW5_9BILA</name>
<evidence type="ECO:0000313" key="8">
    <source>
        <dbReference type="Proteomes" id="UP000218231"/>
    </source>
</evidence>
<feature type="coiled-coil region" evidence="4">
    <location>
        <begin position="123"/>
        <end position="164"/>
    </location>
</feature>
<dbReference type="Proteomes" id="UP000218231">
    <property type="component" value="Unassembled WGS sequence"/>
</dbReference>
<dbReference type="GO" id="GO:0003676">
    <property type="term" value="F:nucleic acid binding"/>
    <property type="evidence" value="ECO:0007669"/>
    <property type="project" value="InterPro"/>
</dbReference>
<dbReference type="OrthoDB" id="786951at2759"/>
<reference evidence="7 8" key="1">
    <citation type="journal article" date="2017" name="Curr. Biol.">
        <title>Genome architecture and evolution of a unichromosomal asexual nematode.</title>
        <authorList>
            <person name="Fradin H."/>
            <person name="Zegar C."/>
            <person name="Gutwein M."/>
            <person name="Lucas J."/>
            <person name="Kovtun M."/>
            <person name="Corcoran D."/>
            <person name="Baugh L.R."/>
            <person name="Kiontke K."/>
            <person name="Gunsalus K."/>
            <person name="Fitch D.H."/>
            <person name="Piano F."/>
        </authorList>
    </citation>
    <scope>NUCLEOTIDE SEQUENCE [LARGE SCALE GENOMIC DNA]</scope>
    <source>
        <strain evidence="7">PF1309</strain>
    </source>
</reference>
<accession>A0A2A2LIW5</accession>
<dbReference type="EMBL" id="LIAE01006700">
    <property type="protein sequence ID" value="PAV86142.1"/>
    <property type="molecule type" value="Genomic_DNA"/>
</dbReference>
<dbReference type="SMART" id="SM00443">
    <property type="entry name" value="G_patch"/>
    <property type="match status" value="1"/>
</dbReference>
<comment type="caution">
    <text evidence="7">The sequence shown here is derived from an EMBL/GenBank/DDBJ whole genome shotgun (WGS) entry which is preliminary data.</text>
</comment>
<feature type="compositionally biased region" description="Basic and acidic residues" evidence="5">
    <location>
        <begin position="53"/>
        <end position="71"/>
    </location>
</feature>
<dbReference type="InterPro" id="IPR039249">
    <property type="entry name" value="GPATCH11"/>
</dbReference>
<dbReference type="PANTHER" id="PTHR21032">
    <property type="entry name" value="G PATCH DOMAIN-CONTAINING PROTEIN 11"/>
    <property type="match status" value="1"/>
</dbReference>
<dbReference type="AlphaFoldDB" id="A0A2A2LIW5"/>
<evidence type="ECO:0000259" key="6">
    <source>
        <dbReference type="PROSITE" id="PS50174"/>
    </source>
</evidence>
<comment type="similarity">
    <text evidence="1">Belongs to the GPATCH11 family.</text>
</comment>
<dbReference type="STRING" id="2018661.A0A2A2LIW5"/>
<evidence type="ECO:0000256" key="3">
    <source>
        <dbReference type="ARBA" id="ARBA00030688"/>
    </source>
</evidence>
<sequence>MSSDEEDYMSDAVLAGMETVKPGIAKNREHQRQLRIAGRSRFSPDNEPAPKMTKAELEKERREEALSKPLDESSKGFALLAKMGFKPGMSLGKKKDENDLGSGIKEPLPLEVKDTRTGLGHDREVEEKSKQRLVQEMERMKHRAKHHEKLIDEYRQRKREYSSTKQLIGDILKSRKVCLDLDTRIERPVPAQSWFWKSYKVESKDDASTSGFVNNPYKPDEETEKYVYFNGQEASPELRFDEMQDEDIEDCLRSITDYLRATHKYCVWCGCAFENFEDLGQNCPGPSRSLHDDPE</sequence>
<feature type="domain" description="G-patch" evidence="6">
    <location>
        <begin position="72"/>
        <end position="124"/>
    </location>
</feature>
<keyword evidence="4" id="KW-0175">Coiled coil</keyword>
<dbReference type="Pfam" id="PF13821">
    <property type="entry name" value="DUF4187"/>
    <property type="match status" value="1"/>
</dbReference>
<proteinExistence type="inferred from homology"/>
<gene>
    <name evidence="7" type="ORF">WR25_24447</name>
</gene>
<evidence type="ECO:0000256" key="5">
    <source>
        <dbReference type="SAM" id="MobiDB-lite"/>
    </source>
</evidence>
<protein>
    <recommendedName>
        <fullName evidence="2">G patch domain-containing protein 11</fullName>
    </recommendedName>
    <alternativeName>
        <fullName evidence="3">Coiled-coil domain-containing protein 75</fullName>
    </alternativeName>
</protein>
<evidence type="ECO:0000256" key="2">
    <source>
        <dbReference type="ARBA" id="ARBA00021978"/>
    </source>
</evidence>
<dbReference type="PANTHER" id="PTHR21032:SF0">
    <property type="entry name" value="G PATCH DOMAIN-CONTAINING PROTEIN 11"/>
    <property type="match status" value="1"/>
</dbReference>
<dbReference type="SMART" id="SM01173">
    <property type="entry name" value="DUF4187"/>
    <property type="match status" value="1"/>
</dbReference>
<dbReference type="Pfam" id="PF01585">
    <property type="entry name" value="G-patch"/>
    <property type="match status" value="1"/>
</dbReference>
<keyword evidence="8" id="KW-1185">Reference proteome</keyword>
<organism evidence="7 8">
    <name type="scientific">Diploscapter pachys</name>
    <dbReference type="NCBI Taxonomy" id="2018661"/>
    <lineage>
        <taxon>Eukaryota</taxon>
        <taxon>Metazoa</taxon>
        <taxon>Ecdysozoa</taxon>
        <taxon>Nematoda</taxon>
        <taxon>Chromadorea</taxon>
        <taxon>Rhabditida</taxon>
        <taxon>Rhabditina</taxon>
        <taxon>Rhabditomorpha</taxon>
        <taxon>Rhabditoidea</taxon>
        <taxon>Rhabditidae</taxon>
        <taxon>Diploscapter</taxon>
    </lineage>
</organism>
<evidence type="ECO:0000256" key="1">
    <source>
        <dbReference type="ARBA" id="ARBA00007140"/>
    </source>
</evidence>
<dbReference type="InterPro" id="IPR025239">
    <property type="entry name" value="DUF4187"/>
</dbReference>
<evidence type="ECO:0000256" key="4">
    <source>
        <dbReference type="SAM" id="Coils"/>
    </source>
</evidence>
<dbReference type="GO" id="GO:0000776">
    <property type="term" value="C:kinetochore"/>
    <property type="evidence" value="ECO:0007669"/>
    <property type="project" value="TreeGrafter"/>
</dbReference>
<dbReference type="PROSITE" id="PS50174">
    <property type="entry name" value="G_PATCH"/>
    <property type="match status" value="1"/>
</dbReference>
<evidence type="ECO:0000313" key="7">
    <source>
        <dbReference type="EMBL" id="PAV86142.1"/>
    </source>
</evidence>
<feature type="region of interest" description="Disordered" evidence="5">
    <location>
        <begin position="22"/>
        <end position="71"/>
    </location>
</feature>